<feature type="compositionally biased region" description="Low complexity" evidence="1">
    <location>
        <begin position="369"/>
        <end position="381"/>
    </location>
</feature>
<protein>
    <submittedName>
        <fullName evidence="2">Uncharacterized protein</fullName>
    </submittedName>
</protein>
<organism evidence="2 3">
    <name type="scientific">Agrocybe pediades</name>
    <dbReference type="NCBI Taxonomy" id="84607"/>
    <lineage>
        <taxon>Eukaryota</taxon>
        <taxon>Fungi</taxon>
        <taxon>Dikarya</taxon>
        <taxon>Basidiomycota</taxon>
        <taxon>Agaricomycotina</taxon>
        <taxon>Agaricomycetes</taxon>
        <taxon>Agaricomycetidae</taxon>
        <taxon>Agaricales</taxon>
        <taxon>Agaricineae</taxon>
        <taxon>Strophariaceae</taxon>
        <taxon>Agrocybe</taxon>
    </lineage>
</organism>
<feature type="compositionally biased region" description="Polar residues" evidence="1">
    <location>
        <begin position="272"/>
        <end position="287"/>
    </location>
</feature>
<feature type="compositionally biased region" description="Low complexity" evidence="1">
    <location>
        <begin position="163"/>
        <end position="213"/>
    </location>
</feature>
<gene>
    <name evidence="2" type="ORF">D9613_004982</name>
</gene>
<feature type="region of interest" description="Disordered" evidence="1">
    <location>
        <begin position="369"/>
        <end position="394"/>
    </location>
</feature>
<dbReference type="Proteomes" id="UP000521872">
    <property type="component" value="Unassembled WGS sequence"/>
</dbReference>
<reference evidence="2 3" key="1">
    <citation type="submission" date="2019-12" db="EMBL/GenBank/DDBJ databases">
        <authorList>
            <person name="Floudas D."/>
            <person name="Bentzer J."/>
            <person name="Ahren D."/>
            <person name="Johansson T."/>
            <person name="Persson P."/>
            <person name="Tunlid A."/>
        </authorList>
    </citation>
    <scope>NUCLEOTIDE SEQUENCE [LARGE SCALE GENOMIC DNA]</scope>
    <source>
        <strain evidence="2 3">CBS 102.39</strain>
    </source>
</reference>
<feature type="compositionally biased region" description="Basic and acidic residues" evidence="1">
    <location>
        <begin position="219"/>
        <end position="252"/>
    </location>
</feature>
<dbReference type="AlphaFoldDB" id="A0A8H4VTB2"/>
<evidence type="ECO:0000313" key="2">
    <source>
        <dbReference type="EMBL" id="KAF4619560.1"/>
    </source>
</evidence>
<proteinExistence type="predicted"/>
<evidence type="ECO:0000313" key="3">
    <source>
        <dbReference type="Proteomes" id="UP000521872"/>
    </source>
</evidence>
<comment type="caution">
    <text evidence="2">The sequence shown here is derived from an EMBL/GenBank/DDBJ whole genome shotgun (WGS) entry which is preliminary data.</text>
</comment>
<feature type="region of interest" description="Disordered" evidence="1">
    <location>
        <begin position="308"/>
        <end position="340"/>
    </location>
</feature>
<name>A0A8H4VTB2_9AGAR</name>
<sequence length="394" mass="43477">MGKWTPNYVDDVLHSKISSLVTGAIRRASVDKEPSISYENFVNELDIGDSFTASVIDILVKELADRRTRPNVDDRRLISDRTVKSLRVLANSTRGYSHRLANVRSHARRAVNLNDYFAASHPDLDLGDEDDDFGSMDIAATIEGARVNSDLYDAFNSNPWSAAVARRPSPAPVSDEWALPSQRSPSSSTRPWSASTSTTTSIPANLSRTASIRRATRSRLIDFNEFTHRRRSANREQPSRSDAPESVTEPRENLSSQTVRRFFPFPRPRRQPQVTSSTHDVTGSLSPDSDDNGEEYTNVVWYDFTGEHGASPGVDNPEEAGSLLRAPRLRRGGVRPPESIFSRHASPVVINAIPTPAYAPPAVTRWEENASAPVASEEPAAYPTPGSTENEHLS</sequence>
<accession>A0A8H4VTB2</accession>
<evidence type="ECO:0000256" key="1">
    <source>
        <dbReference type="SAM" id="MobiDB-lite"/>
    </source>
</evidence>
<keyword evidence="3" id="KW-1185">Reference proteome</keyword>
<feature type="region of interest" description="Disordered" evidence="1">
    <location>
        <begin position="163"/>
        <end position="294"/>
    </location>
</feature>
<dbReference type="EMBL" id="JAACJL010000016">
    <property type="protein sequence ID" value="KAF4619560.1"/>
    <property type="molecule type" value="Genomic_DNA"/>
</dbReference>